<dbReference type="PANTHER" id="PTHR22595:SF188">
    <property type="entry name" value="CHITIN-BINDING TYPE-1 DOMAIN-CONTAINING PROTEIN"/>
    <property type="match status" value="1"/>
</dbReference>
<gene>
    <name evidence="2" type="ORF">CSSPJE1EN2_LOCUS4305</name>
</gene>
<reference evidence="2" key="1">
    <citation type="submission" date="2024-03" db="EMBL/GenBank/DDBJ databases">
        <authorList>
            <consortium name="ELIXIR-Norway"/>
            <consortium name="Elixir Norway"/>
        </authorList>
    </citation>
    <scope>NUCLEOTIDE SEQUENCE</scope>
</reference>
<dbReference type="Gene3D" id="1.10.530.10">
    <property type="match status" value="1"/>
</dbReference>
<organism evidence="2 3">
    <name type="scientific">Sphagnum jensenii</name>
    <dbReference type="NCBI Taxonomy" id="128206"/>
    <lineage>
        <taxon>Eukaryota</taxon>
        <taxon>Viridiplantae</taxon>
        <taxon>Streptophyta</taxon>
        <taxon>Embryophyta</taxon>
        <taxon>Bryophyta</taxon>
        <taxon>Sphagnophytina</taxon>
        <taxon>Sphagnopsida</taxon>
        <taxon>Sphagnales</taxon>
        <taxon>Sphagnaceae</taxon>
        <taxon>Sphagnum</taxon>
    </lineage>
</organism>
<dbReference type="Pfam" id="PF00182">
    <property type="entry name" value="Glyco_hydro_19"/>
    <property type="match status" value="1"/>
</dbReference>
<keyword evidence="3" id="KW-1185">Reference proteome</keyword>
<proteinExistence type="predicted"/>
<evidence type="ECO:0000313" key="3">
    <source>
        <dbReference type="Proteomes" id="UP001497522"/>
    </source>
</evidence>
<dbReference type="EMBL" id="OZ023713">
    <property type="protein sequence ID" value="CAK9861310.1"/>
    <property type="molecule type" value="Genomic_DNA"/>
</dbReference>
<sequence length="275" mass="30211">MEARASMVVGVYVWPAAPTNANHGALVHVCFHSGLFACCFAWGVLSIFLTPKSGEDFSHVAADQHIVDAVDELRAATAAAAIVHKKLFGFSPLPMCRNADSVSLPFSSFRLRCRTSRSHPLECSSTCDRDRGDGLFYVEEIDQSFNYCDNTSIQYPCAPGQKYFGRGPLQLSWNYNYGAASAKVGANILAKPYLVSQDPVLAFKSSLWFWTTPSGTIPSIHEVLIGKWKPSKADREAGRKPGFGVTIDIINGGLECGKASPHPQYRIIYFKEFCK</sequence>
<protein>
    <recommendedName>
        <fullName evidence="1">Glycoside hydrolase family 19 catalytic domain-containing protein</fullName>
    </recommendedName>
</protein>
<dbReference type="InterPro" id="IPR023346">
    <property type="entry name" value="Lysozyme-like_dom_sf"/>
</dbReference>
<evidence type="ECO:0000259" key="1">
    <source>
        <dbReference type="Pfam" id="PF00182"/>
    </source>
</evidence>
<evidence type="ECO:0000313" key="2">
    <source>
        <dbReference type="EMBL" id="CAK9861310.1"/>
    </source>
</evidence>
<name>A0ABP1AFK2_9BRYO</name>
<dbReference type="SUPFAM" id="SSF53955">
    <property type="entry name" value="Lysozyme-like"/>
    <property type="match status" value="1"/>
</dbReference>
<feature type="domain" description="Glycoside hydrolase family 19 catalytic" evidence="1">
    <location>
        <begin position="127"/>
        <end position="275"/>
    </location>
</feature>
<dbReference type="CDD" id="cd00325">
    <property type="entry name" value="chitinase_GH19"/>
    <property type="match status" value="1"/>
</dbReference>
<dbReference type="InterPro" id="IPR000726">
    <property type="entry name" value="Glyco_hydro_19_cat"/>
</dbReference>
<dbReference type="PANTHER" id="PTHR22595">
    <property type="entry name" value="CHITINASE-RELATED"/>
    <property type="match status" value="1"/>
</dbReference>
<dbReference type="Proteomes" id="UP001497522">
    <property type="component" value="Chromosome 12"/>
</dbReference>
<accession>A0ABP1AFK2</accession>